<feature type="chain" id="PRO_5047173103" description="DUF4019 domain-containing protein" evidence="1">
    <location>
        <begin position="22"/>
        <end position="159"/>
    </location>
</feature>
<feature type="signal peptide" evidence="1">
    <location>
        <begin position="1"/>
        <end position="21"/>
    </location>
</feature>
<evidence type="ECO:0008006" key="4">
    <source>
        <dbReference type="Google" id="ProtNLM"/>
    </source>
</evidence>
<dbReference type="EMBL" id="JAGSOY010000042">
    <property type="protein sequence ID" value="MBU2712622.1"/>
    <property type="molecule type" value="Genomic_DNA"/>
</dbReference>
<proteinExistence type="predicted"/>
<dbReference type="Proteomes" id="UP000690515">
    <property type="component" value="Unassembled WGS sequence"/>
</dbReference>
<comment type="caution">
    <text evidence="2">The sequence shown here is derived from an EMBL/GenBank/DDBJ whole genome shotgun (WGS) entry which is preliminary data.</text>
</comment>
<keyword evidence="3" id="KW-1185">Reference proteome</keyword>
<gene>
    <name evidence="2" type="ORF">KCG35_16260</name>
</gene>
<evidence type="ECO:0000313" key="3">
    <source>
        <dbReference type="Proteomes" id="UP000690515"/>
    </source>
</evidence>
<organism evidence="2 3">
    <name type="scientific">Zooshikella harenae</name>
    <dbReference type="NCBI Taxonomy" id="2827238"/>
    <lineage>
        <taxon>Bacteria</taxon>
        <taxon>Pseudomonadati</taxon>
        <taxon>Pseudomonadota</taxon>
        <taxon>Gammaproteobacteria</taxon>
        <taxon>Oceanospirillales</taxon>
        <taxon>Zooshikellaceae</taxon>
        <taxon>Zooshikella</taxon>
    </lineage>
</organism>
<evidence type="ECO:0000313" key="2">
    <source>
        <dbReference type="EMBL" id="MBU2712622.1"/>
    </source>
</evidence>
<protein>
    <recommendedName>
        <fullName evidence="4">DUF4019 domain-containing protein</fullName>
    </recommendedName>
</protein>
<name>A0ABS5ZEY1_9GAMM</name>
<reference evidence="2 3" key="1">
    <citation type="submission" date="2021-04" db="EMBL/GenBank/DDBJ databases">
        <authorList>
            <person name="Pira H."/>
            <person name="Risdian C."/>
            <person name="Wink J."/>
        </authorList>
    </citation>
    <scope>NUCLEOTIDE SEQUENCE [LARGE SCALE GENOMIC DNA]</scope>
    <source>
        <strain evidence="2 3">WH53</strain>
    </source>
</reference>
<sequence>MYTKLKLAFPLLMFLSLVGCGFSESIKDAEVILDKFFNQRIKEGSTGPEEYYSKYFFEATTQEEWRDIQTLVNKANGQVKSYEQQSWRVHSRVISTELAGTFATFVYKVQYEKCEGLETIVLFKNDDNPDYKIFNHNYNSENIQKLINKGIKQAAQSEL</sequence>
<evidence type="ECO:0000256" key="1">
    <source>
        <dbReference type="SAM" id="SignalP"/>
    </source>
</evidence>
<accession>A0ABS5ZEY1</accession>
<keyword evidence="1" id="KW-0732">Signal</keyword>
<dbReference type="PROSITE" id="PS51257">
    <property type="entry name" value="PROKAR_LIPOPROTEIN"/>
    <property type="match status" value="1"/>
</dbReference>
<dbReference type="RefSeq" id="WP_215820848.1">
    <property type="nucleotide sequence ID" value="NZ_JAGSOY010000042.1"/>
</dbReference>